<dbReference type="SUPFAM" id="SSF57184">
    <property type="entry name" value="Growth factor receptor domain"/>
    <property type="match status" value="1"/>
</dbReference>
<gene>
    <name evidence="5" type="ORF">GCK32_004251</name>
</gene>
<dbReference type="PANTHER" id="PTHR47324">
    <property type="entry name" value="PROTEIN IRG-7-RELATED"/>
    <property type="match status" value="1"/>
</dbReference>
<evidence type="ECO:0000256" key="1">
    <source>
        <dbReference type="SAM" id="MobiDB-lite"/>
    </source>
</evidence>
<dbReference type="EMBL" id="WIXE01007303">
    <property type="protein sequence ID" value="KAK5980545.1"/>
    <property type="molecule type" value="Genomic_DNA"/>
</dbReference>
<keyword evidence="6" id="KW-1185">Reference proteome</keyword>
<protein>
    <recommendedName>
        <fullName evidence="3 4">EGF-like domain-containing protein</fullName>
    </recommendedName>
</protein>
<feature type="chain" id="PRO_5042917159" description="EGF-like domain-containing protein" evidence="2">
    <location>
        <begin position="18"/>
        <end position="882"/>
    </location>
</feature>
<keyword evidence="2" id="KW-0732">Signal</keyword>
<feature type="region of interest" description="Disordered" evidence="1">
    <location>
        <begin position="839"/>
        <end position="861"/>
    </location>
</feature>
<feature type="compositionally biased region" description="Low complexity" evidence="1">
    <location>
        <begin position="839"/>
        <end position="856"/>
    </location>
</feature>
<comment type="caution">
    <text evidence="5">The sequence shown here is derived from an EMBL/GenBank/DDBJ whole genome shotgun (WGS) entry which is preliminary data.</text>
</comment>
<evidence type="ECO:0000259" key="3">
    <source>
        <dbReference type="PROSITE" id="PS00022"/>
    </source>
</evidence>
<dbReference type="Proteomes" id="UP001331761">
    <property type="component" value="Unassembled WGS sequence"/>
</dbReference>
<evidence type="ECO:0000313" key="5">
    <source>
        <dbReference type="EMBL" id="KAK5980545.1"/>
    </source>
</evidence>
<dbReference type="PROSITE" id="PS01186">
    <property type="entry name" value="EGF_2"/>
    <property type="match status" value="2"/>
</dbReference>
<dbReference type="InterPro" id="IPR053295">
    <property type="entry name" value="Innate_immunity_reg"/>
</dbReference>
<feature type="signal peptide" evidence="2">
    <location>
        <begin position="1"/>
        <end position="17"/>
    </location>
</feature>
<evidence type="ECO:0000259" key="4">
    <source>
        <dbReference type="PROSITE" id="PS01186"/>
    </source>
</evidence>
<dbReference type="InterPro" id="IPR000742">
    <property type="entry name" value="EGF"/>
</dbReference>
<dbReference type="PROSITE" id="PS00022">
    <property type="entry name" value="EGF_1"/>
    <property type="match status" value="1"/>
</dbReference>
<feature type="domain" description="EGF-like" evidence="3 4">
    <location>
        <begin position="818"/>
        <end position="829"/>
    </location>
</feature>
<evidence type="ECO:0000313" key="6">
    <source>
        <dbReference type="Proteomes" id="UP001331761"/>
    </source>
</evidence>
<dbReference type="InterPro" id="IPR009030">
    <property type="entry name" value="Growth_fac_rcpt_cys_sf"/>
</dbReference>
<organism evidence="5 6">
    <name type="scientific">Trichostrongylus colubriformis</name>
    <name type="common">Black scour worm</name>
    <dbReference type="NCBI Taxonomy" id="6319"/>
    <lineage>
        <taxon>Eukaryota</taxon>
        <taxon>Metazoa</taxon>
        <taxon>Ecdysozoa</taxon>
        <taxon>Nematoda</taxon>
        <taxon>Chromadorea</taxon>
        <taxon>Rhabditida</taxon>
        <taxon>Rhabditina</taxon>
        <taxon>Rhabditomorpha</taxon>
        <taxon>Strongyloidea</taxon>
        <taxon>Trichostrongylidae</taxon>
        <taxon>Trichostrongylus</taxon>
    </lineage>
</organism>
<dbReference type="PANTHER" id="PTHR47324:SF4">
    <property type="entry name" value="EGF-LIKE DOMAIN-CONTAINING PROTEIN"/>
    <property type="match status" value="1"/>
</dbReference>
<proteinExistence type="predicted"/>
<accession>A0AAN8G026</accession>
<name>A0AAN8G026_TRICO</name>
<sequence length="882" mass="96967">MLLFILAALSLRCTSMAESPSDQAIDILRGATASNLATSATECVGDSAQLPNDTCVCSPYTSGSRCEVVKCQNFGLVSGNRCICAPGYYSKYCETRAFRPPIEYDIDLSSRSLIIVFLLTESMYQEFLDFRANLPALVEGISGPDKDITSYVFWGFVQKDNGVMTRYTAYGHQLSDLDDVFGKLVFSKVTSFQPLLQEIVLAQQQYTKAFSNVLVFADVAASDATPASHLLSSNTSEHTLISMAAVWRNKLTFVFSESPQKRLDTSGDRYDVFRRLAVATHGDLLVVNKSDIATVMTNVLSNYNKMENLVVRYQFNCSDLYILDIPTGEETKILLTVDKNDGNPSTFSPPYIAGLDGENLTIIASGTYYSFYILPNTTWYVRVIAPTPGLICSLRAFVSSGRTMLLSYTDNPLIDIGDAVRHHGIPQLATGLPIGYPDSATIVIQPIDSTMGSPFQDMTVGVRRTSDSTFSYTFNNLNNCTPGPFGQLVRFLNVDKGATRVLPAYCSLSEDVSKDLRKEAMGGRIKERESMLRLSAQEIAILFPTILFLFTSTPSKHSANDSRPISRNMQVNVFNLGDGTTLPENDDLTYHQRETSGRNIPNLENPIDIKRLTIYEDKNTVTLAIDPTLFALLPMPWSLSVKTTSGPCYSQVRVISPLTILPGFTSDANTDVPADSPFSSRGVDKHTFATFRVSSPTFTIDRTMFGPSSWKEPWKDVYNLSWVQVEPRNASKCAYQFITPNFEMTSAPLVKMEVSGYSQSKFFFQRTFFFSQLNETSTTCGGGKVNRFGECVCPAGYSGEYCDEPICENGGTRSMSICVCSTGFYGELCQSKVSPVPVSSTPSSPTAVTPVISTTTQKGSSDGGNALSYLPATILMFFTIII</sequence>
<evidence type="ECO:0000256" key="2">
    <source>
        <dbReference type="SAM" id="SignalP"/>
    </source>
</evidence>
<dbReference type="AlphaFoldDB" id="A0AAN8G026"/>
<feature type="domain" description="EGF-like" evidence="4">
    <location>
        <begin position="82"/>
        <end position="93"/>
    </location>
</feature>
<reference evidence="5 6" key="1">
    <citation type="submission" date="2019-10" db="EMBL/GenBank/DDBJ databases">
        <title>Assembly and Annotation for the nematode Trichostrongylus colubriformis.</title>
        <authorList>
            <person name="Martin J."/>
        </authorList>
    </citation>
    <scope>NUCLEOTIDE SEQUENCE [LARGE SCALE GENOMIC DNA]</scope>
    <source>
        <strain evidence="5">G859</strain>
        <tissue evidence="5">Whole worm</tissue>
    </source>
</reference>
<dbReference type="Gene3D" id="2.10.25.10">
    <property type="entry name" value="Laminin"/>
    <property type="match status" value="1"/>
</dbReference>